<sequence length="232" mass="25390">MTQFRYRHSLPALFGFACMALLAGCKTSPLDRQDPLSVRGSMRVAPAPEAKSITGHYKPAPYDAPPNPRSAYHVPPVFFYEDRPLSDNLVSAIELADFEAAVIRAGYWPYLDGGKDHTVLAVPNEPFEMYRHEDMPDLMKPAKHAYLAGLIGQMILIGHWDLPTIRRQAAKKGGSIQVPTLAGPGHDVILKPMEGGGVEVIGKDGTVTLTGNGYRQSNGVLYVTDSILPYYP</sequence>
<dbReference type="EMBL" id="JANIDY010000006">
    <property type="protein sequence ID" value="MCX5618761.1"/>
    <property type="molecule type" value="Genomic_DNA"/>
</dbReference>
<comment type="caution">
    <text evidence="2">The sequence shown here is derived from an EMBL/GenBank/DDBJ whole genome shotgun (WGS) entry which is preliminary data.</text>
</comment>
<proteinExistence type="predicted"/>
<feature type="signal peptide" evidence="1">
    <location>
        <begin position="1"/>
        <end position="23"/>
    </location>
</feature>
<dbReference type="Proteomes" id="UP001165576">
    <property type="component" value="Unassembled WGS sequence"/>
</dbReference>
<organism evidence="2 3">
    <name type="scientific">Bombella pluederhausensis</name>
    <dbReference type="NCBI Taxonomy" id="2967336"/>
    <lineage>
        <taxon>Bacteria</taxon>
        <taxon>Pseudomonadati</taxon>
        <taxon>Pseudomonadota</taxon>
        <taxon>Alphaproteobacteria</taxon>
        <taxon>Acetobacterales</taxon>
        <taxon>Acetobacteraceae</taxon>
        <taxon>Bombella</taxon>
    </lineage>
</organism>
<accession>A0ABT3WPN4</accession>
<keyword evidence="1" id="KW-0732">Signal</keyword>
<feature type="chain" id="PRO_5045721503" description="FAS1 domain-containing protein" evidence="1">
    <location>
        <begin position="24"/>
        <end position="232"/>
    </location>
</feature>
<protein>
    <recommendedName>
        <fullName evidence="4">FAS1 domain-containing protein</fullName>
    </recommendedName>
</protein>
<dbReference type="InterPro" id="IPR036378">
    <property type="entry name" value="FAS1_dom_sf"/>
</dbReference>
<dbReference type="RefSeq" id="WP_266117286.1">
    <property type="nucleotide sequence ID" value="NZ_JANIDY010000006.1"/>
</dbReference>
<dbReference type="PROSITE" id="PS51257">
    <property type="entry name" value="PROKAR_LIPOPROTEIN"/>
    <property type="match status" value="1"/>
</dbReference>
<evidence type="ECO:0008006" key="4">
    <source>
        <dbReference type="Google" id="ProtNLM"/>
    </source>
</evidence>
<gene>
    <name evidence="2" type="ORF">NQF86_08835</name>
</gene>
<reference evidence="2" key="1">
    <citation type="submission" date="2022-07" db="EMBL/GenBank/DDBJ databases">
        <title>Bombella genomes.</title>
        <authorList>
            <person name="Harer L."/>
            <person name="Styblova S."/>
            <person name="Ehrmann M."/>
        </authorList>
    </citation>
    <scope>NUCLEOTIDE SEQUENCE</scope>
    <source>
        <strain evidence="2">TMW 2.2543</strain>
    </source>
</reference>
<evidence type="ECO:0000313" key="3">
    <source>
        <dbReference type="Proteomes" id="UP001165576"/>
    </source>
</evidence>
<keyword evidence="3" id="KW-1185">Reference proteome</keyword>
<dbReference type="SUPFAM" id="SSF82153">
    <property type="entry name" value="FAS1 domain"/>
    <property type="match status" value="1"/>
</dbReference>
<dbReference type="Gene3D" id="2.30.180.10">
    <property type="entry name" value="FAS1 domain"/>
    <property type="match status" value="1"/>
</dbReference>
<evidence type="ECO:0000256" key="1">
    <source>
        <dbReference type="SAM" id="SignalP"/>
    </source>
</evidence>
<name>A0ABT3WPN4_9PROT</name>
<evidence type="ECO:0000313" key="2">
    <source>
        <dbReference type="EMBL" id="MCX5618761.1"/>
    </source>
</evidence>